<feature type="non-terminal residue" evidence="2">
    <location>
        <position position="463"/>
    </location>
</feature>
<dbReference type="InterPro" id="IPR050336">
    <property type="entry name" value="Chromosome_partition/occlusion"/>
</dbReference>
<reference evidence="2" key="1">
    <citation type="journal article" date="2015" name="Nature">
        <title>Complex archaea that bridge the gap between prokaryotes and eukaryotes.</title>
        <authorList>
            <person name="Spang A."/>
            <person name="Saw J.H."/>
            <person name="Jorgensen S.L."/>
            <person name="Zaremba-Niedzwiedzka K."/>
            <person name="Martijn J."/>
            <person name="Lind A.E."/>
            <person name="van Eijk R."/>
            <person name="Schleper C."/>
            <person name="Guy L."/>
            <person name="Ettema T.J."/>
        </authorList>
    </citation>
    <scope>NUCLEOTIDE SEQUENCE</scope>
</reference>
<protein>
    <recommendedName>
        <fullName evidence="1">ParB-like N-terminal domain-containing protein</fullName>
    </recommendedName>
</protein>
<dbReference type="SUPFAM" id="SSF110849">
    <property type="entry name" value="ParB/Sulfiredoxin"/>
    <property type="match status" value="1"/>
</dbReference>
<dbReference type="AlphaFoldDB" id="A0A0F9CI36"/>
<dbReference type="PANTHER" id="PTHR33375">
    <property type="entry name" value="CHROMOSOME-PARTITIONING PROTEIN PARB-RELATED"/>
    <property type="match status" value="1"/>
</dbReference>
<dbReference type="InterPro" id="IPR003115">
    <property type="entry name" value="ParB_N"/>
</dbReference>
<name>A0A0F9CI36_9ZZZZ</name>
<dbReference type="GO" id="GO:0003677">
    <property type="term" value="F:DNA binding"/>
    <property type="evidence" value="ECO:0007669"/>
    <property type="project" value="InterPro"/>
</dbReference>
<dbReference type="InterPro" id="IPR004437">
    <property type="entry name" value="ParB/RepB/Spo0J"/>
</dbReference>
<sequence>LEIHPSEITIEGRHREVYGDLSGMIESIKKHGLIQPVTIDQNNKLLAGGRRYRACIEAGLDYIPCLRKEVHGELNQLEIELIENVHRKDLEWLERAKLENKIYELKGSVRDTASELGKSIGVVSRHLQLAEAVKVIPELAKFKTENDAWKALKKIEEDIILKELANRARTFAKALEESQALQATIKGFRLDLVKATRSPSINRAANEIEFDPSKLNIENRTAVDNFAKKIQAEFGRLDEATGEIVSDVIQAGPSQSGFPRSEILTAEAFKSQVTKIVDDELGAVQTQMAKLEEGFIAGVSRPRGDQFEAGEDAFEKFIQIRGRADQNIKAVYNQLTPSLVLPRQSFRTMPKAYQRALKVDAAGNKPPPEVQEMVKKMRGSFRSTPRGTTTEIGFDVVLGTTKKRVLEATDVRINTFGAVRELRSELGSLAAQAAKAGDRPLARRYNILRAEMNRVLDNAATQG</sequence>
<dbReference type="GO" id="GO:0007059">
    <property type="term" value="P:chromosome segregation"/>
    <property type="evidence" value="ECO:0007669"/>
    <property type="project" value="TreeGrafter"/>
</dbReference>
<dbReference type="PANTHER" id="PTHR33375:SF1">
    <property type="entry name" value="CHROMOSOME-PARTITIONING PROTEIN PARB-RELATED"/>
    <property type="match status" value="1"/>
</dbReference>
<dbReference type="Gene3D" id="1.10.10.2830">
    <property type="match status" value="1"/>
</dbReference>
<dbReference type="Pfam" id="PF02195">
    <property type="entry name" value="ParB_N"/>
    <property type="match status" value="1"/>
</dbReference>
<dbReference type="EMBL" id="LAZR01044156">
    <property type="protein sequence ID" value="KKL05351.1"/>
    <property type="molecule type" value="Genomic_DNA"/>
</dbReference>
<dbReference type="NCBIfam" id="TIGR00180">
    <property type="entry name" value="parB_part"/>
    <property type="match status" value="1"/>
</dbReference>
<dbReference type="InterPro" id="IPR036086">
    <property type="entry name" value="ParB/Sulfiredoxin_sf"/>
</dbReference>
<feature type="non-terminal residue" evidence="2">
    <location>
        <position position="1"/>
    </location>
</feature>
<accession>A0A0F9CI36</accession>
<gene>
    <name evidence="2" type="ORF">LCGC14_2606900</name>
</gene>
<dbReference type="Gene3D" id="3.90.1530.30">
    <property type="match status" value="1"/>
</dbReference>
<proteinExistence type="predicted"/>
<dbReference type="GO" id="GO:0005694">
    <property type="term" value="C:chromosome"/>
    <property type="evidence" value="ECO:0007669"/>
    <property type="project" value="TreeGrafter"/>
</dbReference>
<comment type="caution">
    <text evidence="2">The sequence shown here is derived from an EMBL/GenBank/DDBJ whole genome shotgun (WGS) entry which is preliminary data.</text>
</comment>
<dbReference type="SMART" id="SM00470">
    <property type="entry name" value="ParB"/>
    <property type="match status" value="1"/>
</dbReference>
<evidence type="ECO:0000313" key="2">
    <source>
        <dbReference type="EMBL" id="KKL05351.1"/>
    </source>
</evidence>
<evidence type="ECO:0000259" key="1">
    <source>
        <dbReference type="SMART" id="SM00470"/>
    </source>
</evidence>
<organism evidence="2">
    <name type="scientific">marine sediment metagenome</name>
    <dbReference type="NCBI Taxonomy" id="412755"/>
    <lineage>
        <taxon>unclassified sequences</taxon>
        <taxon>metagenomes</taxon>
        <taxon>ecological metagenomes</taxon>
    </lineage>
</organism>
<feature type="domain" description="ParB-like N-terminal" evidence="1">
    <location>
        <begin position="1"/>
        <end position="85"/>
    </location>
</feature>